<evidence type="ECO:0000313" key="15">
    <source>
        <dbReference type="Proteomes" id="UP001408356"/>
    </source>
</evidence>
<evidence type="ECO:0000256" key="9">
    <source>
        <dbReference type="ARBA" id="ARBA00023004"/>
    </source>
</evidence>
<feature type="compositionally biased region" description="Low complexity" evidence="11">
    <location>
        <begin position="440"/>
        <end position="454"/>
    </location>
</feature>
<feature type="compositionally biased region" description="Low complexity" evidence="11">
    <location>
        <begin position="634"/>
        <end position="649"/>
    </location>
</feature>
<feature type="compositionally biased region" description="Polar residues" evidence="11">
    <location>
        <begin position="533"/>
        <end position="544"/>
    </location>
</feature>
<feature type="compositionally biased region" description="Low complexity" evidence="11">
    <location>
        <begin position="705"/>
        <end position="718"/>
    </location>
</feature>
<protein>
    <submittedName>
        <fullName evidence="14">Cytochrome b561 domain-containing protein</fullName>
    </submittedName>
</protein>
<feature type="region of interest" description="Disordered" evidence="11">
    <location>
        <begin position="270"/>
        <end position="325"/>
    </location>
</feature>
<reference evidence="14 15" key="1">
    <citation type="journal article" date="2024" name="J. Plant Pathol.">
        <title>Sequence and assembly of the genome of Seiridium unicorne, isolate CBS 538.82, causal agent of cypress canker disease.</title>
        <authorList>
            <person name="Scali E."/>
            <person name="Rocca G.D."/>
            <person name="Danti R."/>
            <person name="Garbelotto M."/>
            <person name="Barberini S."/>
            <person name="Baroncelli R."/>
            <person name="Emiliani G."/>
        </authorList>
    </citation>
    <scope>NUCLEOTIDE SEQUENCE [LARGE SCALE GENOMIC DNA]</scope>
    <source>
        <strain evidence="14 15">BM-138-508</strain>
    </source>
</reference>
<dbReference type="PANTHER" id="PTHR15422:SF24">
    <property type="entry name" value="DOMON RELATED DOMAIN-CONTAINING PROTEIN"/>
    <property type="match status" value="1"/>
</dbReference>
<feature type="compositionally biased region" description="Basic and acidic residues" evidence="11">
    <location>
        <begin position="310"/>
        <end position="320"/>
    </location>
</feature>
<feature type="compositionally biased region" description="Low complexity" evidence="11">
    <location>
        <begin position="408"/>
        <end position="420"/>
    </location>
</feature>
<dbReference type="InterPro" id="IPR045150">
    <property type="entry name" value="CYB561D1/2"/>
</dbReference>
<feature type="transmembrane region" description="Helical" evidence="12">
    <location>
        <begin position="175"/>
        <end position="191"/>
    </location>
</feature>
<dbReference type="Proteomes" id="UP001408356">
    <property type="component" value="Unassembled WGS sequence"/>
</dbReference>
<dbReference type="EMBL" id="JARVKF010000401">
    <property type="protein sequence ID" value="KAK9417133.1"/>
    <property type="molecule type" value="Genomic_DNA"/>
</dbReference>
<evidence type="ECO:0000256" key="1">
    <source>
        <dbReference type="ARBA" id="ARBA00001970"/>
    </source>
</evidence>
<evidence type="ECO:0000256" key="5">
    <source>
        <dbReference type="ARBA" id="ARBA00022692"/>
    </source>
</evidence>
<gene>
    <name evidence="14" type="ORF">SUNI508_09151</name>
</gene>
<name>A0ABR2URN4_9PEZI</name>
<organism evidence="14 15">
    <name type="scientific">Seiridium unicorne</name>
    <dbReference type="NCBI Taxonomy" id="138068"/>
    <lineage>
        <taxon>Eukaryota</taxon>
        <taxon>Fungi</taxon>
        <taxon>Dikarya</taxon>
        <taxon>Ascomycota</taxon>
        <taxon>Pezizomycotina</taxon>
        <taxon>Sordariomycetes</taxon>
        <taxon>Xylariomycetidae</taxon>
        <taxon>Amphisphaeriales</taxon>
        <taxon>Sporocadaceae</taxon>
        <taxon>Seiridium</taxon>
    </lineage>
</organism>
<evidence type="ECO:0000256" key="3">
    <source>
        <dbReference type="ARBA" id="ARBA00022448"/>
    </source>
</evidence>
<feature type="compositionally biased region" description="Low complexity" evidence="11">
    <location>
        <begin position="548"/>
        <end position="557"/>
    </location>
</feature>
<feature type="region of interest" description="Disordered" evidence="11">
    <location>
        <begin position="483"/>
        <end position="838"/>
    </location>
</feature>
<evidence type="ECO:0000256" key="8">
    <source>
        <dbReference type="ARBA" id="ARBA00022989"/>
    </source>
</evidence>
<comment type="cofactor">
    <cofactor evidence="1">
        <name>heme b</name>
        <dbReference type="ChEBI" id="CHEBI:60344"/>
    </cofactor>
</comment>
<keyword evidence="4" id="KW-0349">Heme</keyword>
<feature type="transmembrane region" description="Helical" evidence="12">
    <location>
        <begin position="252"/>
        <end position="269"/>
    </location>
</feature>
<feature type="compositionally biased region" description="Basic and acidic residues" evidence="11">
    <location>
        <begin position="652"/>
        <end position="662"/>
    </location>
</feature>
<evidence type="ECO:0000256" key="6">
    <source>
        <dbReference type="ARBA" id="ARBA00022723"/>
    </source>
</evidence>
<keyword evidence="3" id="KW-0813">Transport</keyword>
<evidence type="ECO:0000256" key="10">
    <source>
        <dbReference type="ARBA" id="ARBA00023136"/>
    </source>
</evidence>
<dbReference type="InterPro" id="IPR006593">
    <property type="entry name" value="Cyt_b561/ferric_Rdtase_TM"/>
</dbReference>
<comment type="subcellular location">
    <subcellularLocation>
        <location evidence="2">Membrane</location>
        <topology evidence="2">Multi-pass membrane protein</topology>
    </subcellularLocation>
</comment>
<feature type="compositionally biased region" description="Basic and acidic residues" evidence="11">
    <location>
        <begin position="726"/>
        <end position="735"/>
    </location>
</feature>
<feature type="transmembrane region" description="Helical" evidence="12">
    <location>
        <begin position="103"/>
        <end position="124"/>
    </location>
</feature>
<evidence type="ECO:0000259" key="13">
    <source>
        <dbReference type="PROSITE" id="PS50939"/>
    </source>
</evidence>
<dbReference type="Gene3D" id="1.20.120.1770">
    <property type="match status" value="1"/>
</dbReference>
<feature type="compositionally biased region" description="Low complexity" evidence="11">
    <location>
        <begin position="748"/>
        <end position="773"/>
    </location>
</feature>
<feature type="transmembrane region" description="Helical" evidence="12">
    <location>
        <begin position="136"/>
        <end position="155"/>
    </location>
</feature>
<proteinExistence type="predicted"/>
<keyword evidence="8 12" id="KW-1133">Transmembrane helix</keyword>
<feature type="compositionally biased region" description="Basic and acidic residues" evidence="11">
    <location>
        <begin position="456"/>
        <end position="465"/>
    </location>
</feature>
<feature type="compositionally biased region" description="Polar residues" evidence="11">
    <location>
        <begin position="383"/>
        <end position="394"/>
    </location>
</feature>
<dbReference type="PROSITE" id="PS50939">
    <property type="entry name" value="CYTOCHROME_B561"/>
    <property type="match status" value="1"/>
</dbReference>
<feature type="compositionally biased region" description="Basic residues" evidence="11">
    <location>
        <begin position="620"/>
        <end position="631"/>
    </location>
</feature>
<feature type="compositionally biased region" description="Basic and acidic residues" evidence="11">
    <location>
        <begin position="489"/>
        <end position="507"/>
    </location>
</feature>
<feature type="compositionally biased region" description="Basic and acidic residues" evidence="11">
    <location>
        <begin position="675"/>
        <end position="696"/>
    </location>
</feature>
<feature type="domain" description="Cytochrome b561" evidence="13">
    <location>
        <begin position="36"/>
        <end position="220"/>
    </location>
</feature>
<feature type="transmembrane region" description="Helical" evidence="12">
    <location>
        <begin position="71"/>
        <end position="91"/>
    </location>
</feature>
<sequence>MAPTDALSAPGAVSYSSDNLVVGDGTWDFTKNDFLLPNLMGLPFETMQYNGMGNRFSTLTQYHQLVTGHGVLAAIVFLFIIPLAVMMARFHRGPPGRAVKYHAYLQILAVGLTTVVFILGFFAVGPNRSLTNPHHGIGVAIYTLILLQAIGGRFIRHIRKRSLRVMIHQWNGRAIALLGIAQVPLGLTLYGSPKWTFILYAIWMGFLLLLYFILSWRREKHRDDVYVHGGRSVPGGTEISVSERREEHRGRGWLGPLAAGAGIAALWNGRKNRKERERSRSRSRSRSHVRSGSRPPEVLSSRRGSPSYLEKVEYSERTEPPKNGGFMNKLLGVAGLLGAGAFAKRQIDKRETRRYRDEEYSAVATETPSKSDRRSRLKRPAESQYTESEFTDSMTDIRGDGRHGGPVAAAAALSAAEPRPTRPITPRPSHHRRPTESRLDSVFSSDYSSYVSPSRRAREQREKSGAGKGILAGLGLGWLAAKMKGRKDRRAEDERLQYEDERRDGRHGSRLTGDGYGSPRRPSGRRPSRPAGTITTMTGDSEFSSVEPRPAGASSAGPPMPPLGPAGHGPVPIRPVAGESVTHHDTVITPVDMPPLPSDPHGILHRSSSGSESYMSAGGHPHRRHSSRRRRAGESAAAAAAASASVLAAETEVDRHRRDQSHSRAPSQPVSVKVKYHDDRDRNITLRRLTEEEAAREHRRRRRSNSASSISGSDIGGSARRRRYRRDSSARRTGDELGSETLSPPAPAFAGGRRPAKDSAYYSGPPAGPSAAPMTPMHGNHTVSSVGSPGSYGEHSALSPSPSGPTGTDGGISAAERRRRRRLERRDQRPATGTVEFS</sequence>
<keyword evidence="7" id="KW-0249">Electron transport</keyword>
<dbReference type="CDD" id="cd08760">
    <property type="entry name" value="Cyt_b561_FRRS1_like"/>
    <property type="match status" value="1"/>
</dbReference>
<accession>A0ABR2URN4</accession>
<evidence type="ECO:0000256" key="2">
    <source>
        <dbReference type="ARBA" id="ARBA00004141"/>
    </source>
</evidence>
<feature type="transmembrane region" description="Helical" evidence="12">
    <location>
        <begin position="197"/>
        <end position="214"/>
    </location>
</feature>
<evidence type="ECO:0000256" key="11">
    <source>
        <dbReference type="SAM" id="MobiDB-lite"/>
    </source>
</evidence>
<comment type="caution">
    <text evidence="14">The sequence shown here is derived from an EMBL/GenBank/DDBJ whole genome shotgun (WGS) entry which is preliminary data.</text>
</comment>
<evidence type="ECO:0000313" key="14">
    <source>
        <dbReference type="EMBL" id="KAK9417133.1"/>
    </source>
</evidence>
<evidence type="ECO:0000256" key="7">
    <source>
        <dbReference type="ARBA" id="ARBA00022982"/>
    </source>
</evidence>
<evidence type="ECO:0000256" key="4">
    <source>
        <dbReference type="ARBA" id="ARBA00022617"/>
    </source>
</evidence>
<keyword evidence="10 12" id="KW-0472">Membrane</keyword>
<keyword evidence="9" id="KW-0408">Iron</keyword>
<dbReference type="SMART" id="SM00665">
    <property type="entry name" value="B561"/>
    <property type="match status" value="1"/>
</dbReference>
<dbReference type="PANTHER" id="PTHR15422">
    <property type="entry name" value="OS05G0565100 PROTEIN"/>
    <property type="match status" value="1"/>
</dbReference>
<evidence type="ECO:0000256" key="12">
    <source>
        <dbReference type="SAM" id="Phobius"/>
    </source>
</evidence>
<keyword evidence="6" id="KW-0479">Metal-binding</keyword>
<feature type="compositionally biased region" description="Low complexity" evidence="11">
    <location>
        <begin position="607"/>
        <end position="619"/>
    </location>
</feature>
<feature type="region of interest" description="Disordered" evidence="11">
    <location>
        <begin position="351"/>
        <end position="468"/>
    </location>
</feature>
<feature type="compositionally biased region" description="Basic residues" evidence="11">
    <location>
        <begin position="281"/>
        <end position="291"/>
    </location>
</feature>
<keyword evidence="15" id="KW-1185">Reference proteome</keyword>
<keyword evidence="5 12" id="KW-0812">Transmembrane</keyword>